<dbReference type="Gene3D" id="3.60.120.10">
    <property type="entry name" value="Anthranilate synthase"/>
    <property type="match status" value="1"/>
</dbReference>
<dbReference type="GO" id="GO:0046820">
    <property type="term" value="F:4-amino-4-deoxychorismate synthase activity"/>
    <property type="evidence" value="ECO:0007669"/>
    <property type="project" value="TreeGrafter"/>
</dbReference>
<dbReference type="PANTHER" id="PTHR11236">
    <property type="entry name" value="AMINOBENZOATE/ANTHRANILATE SYNTHASE"/>
    <property type="match status" value="1"/>
</dbReference>
<name>A0A7Z0E839_9MICC</name>
<dbReference type="Pfam" id="PF04715">
    <property type="entry name" value="Anth_synt_I_N"/>
    <property type="match status" value="1"/>
</dbReference>
<feature type="region of interest" description="Disordered" evidence="1">
    <location>
        <begin position="211"/>
        <end position="244"/>
    </location>
</feature>
<evidence type="ECO:0000313" key="4">
    <source>
        <dbReference type="EMBL" id="NYJ16678.1"/>
    </source>
</evidence>
<reference evidence="4 5" key="1">
    <citation type="submission" date="2020-07" db="EMBL/GenBank/DDBJ databases">
        <title>Sequencing the genomes of 1000 actinobacteria strains.</title>
        <authorList>
            <person name="Klenk H.-P."/>
        </authorList>
    </citation>
    <scope>NUCLEOTIDE SEQUENCE [LARGE SCALE GENOMIC DNA]</scope>
    <source>
        <strain evidence="4 5">DSM 15664</strain>
    </source>
</reference>
<dbReference type="PRINTS" id="PR00095">
    <property type="entry name" value="ANTSNTHASEI"/>
</dbReference>
<organism evidence="4 5">
    <name type="scientific">Nesterenkonia sandarakina</name>
    <dbReference type="NCBI Taxonomy" id="272918"/>
    <lineage>
        <taxon>Bacteria</taxon>
        <taxon>Bacillati</taxon>
        <taxon>Actinomycetota</taxon>
        <taxon>Actinomycetes</taxon>
        <taxon>Micrococcales</taxon>
        <taxon>Micrococcaceae</taxon>
        <taxon>Nesterenkonia</taxon>
    </lineage>
</organism>
<dbReference type="InterPro" id="IPR015890">
    <property type="entry name" value="Chorismate_C"/>
</dbReference>
<dbReference type="InterPro" id="IPR019999">
    <property type="entry name" value="Anth_synth_I-like"/>
</dbReference>
<dbReference type="InterPro" id="IPR006805">
    <property type="entry name" value="Anth_synth_I_N"/>
</dbReference>
<dbReference type="InterPro" id="IPR005801">
    <property type="entry name" value="ADC_synthase"/>
</dbReference>
<dbReference type="GO" id="GO:0008153">
    <property type="term" value="P:4-aminobenzoate biosynthetic process"/>
    <property type="evidence" value="ECO:0007669"/>
    <property type="project" value="TreeGrafter"/>
</dbReference>
<gene>
    <name evidence="4" type="ORF">HNR11_001212</name>
</gene>
<feature type="region of interest" description="Disordered" evidence="1">
    <location>
        <begin position="334"/>
        <end position="358"/>
    </location>
</feature>
<feature type="region of interest" description="Disordered" evidence="1">
    <location>
        <begin position="147"/>
        <end position="173"/>
    </location>
</feature>
<feature type="domain" description="Chorismate-utilising enzyme C-terminal" evidence="2">
    <location>
        <begin position="257"/>
        <end position="518"/>
    </location>
</feature>
<dbReference type="GO" id="GO:0000162">
    <property type="term" value="P:L-tryptophan biosynthetic process"/>
    <property type="evidence" value="ECO:0007669"/>
    <property type="project" value="TreeGrafter"/>
</dbReference>
<dbReference type="PANTHER" id="PTHR11236:SF18">
    <property type="entry name" value="AMINODEOXYCHORISMATE SYNTHASE"/>
    <property type="match status" value="1"/>
</dbReference>
<accession>A0A7Z0E839</accession>
<dbReference type="Pfam" id="PF00425">
    <property type="entry name" value="Chorismate_bind"/>
    <property type="match status" value="1"/>
</dbReference>
<evidence type="ECO:0000256" key="1">
    <source>
        <dbReference type="SAM" id="MobiDB-lite"/>
    </source>
</evidence>
<dbReference type="EMBL" id="JACCFQ010000001">
    <property type="protein sequence ID" value="NYJ16678.1"/>
    <property type="molecule type" value="Genomic_DNA"/>
</dbReference>
<evidence type="ECO:0000259" key="3">
    <source>
        <dbReference type="Pfam" id="PF04715"/>
    </source>
</evidence>
<evidence type="ECO:0000313" key="5">
    <source>
        <dbReference type="Proteomes" id="UP000560069"/>
    </source>
</evidence>
<keyword evidence="5" id="KW-1185">Reference proteome</keyword>
<dbReference type="GO" id="GO:0005737">
    <property type="term" value="C:cytoplasm"/>
    <property type="evidence" value="ECO:0007669"/>
    <property type="project" value="TreeGrafter"/>
</dbReference>
<dbReference type="RefSeq" id="WP_179441566.1">
    <property type="nucleotide sequence ID" value="NZ_BAAALK010000002.1"/>
</dbReference>
<proteinExistence type="predicted"/>
<sequence>MRAAPRSRLLDLDELLARAGGSAGGVPDGVAEDLAARLFAALTSQLPGVPAALLESSDHARTTQPARSAYSILAFSFGPQAATVSHSRGQMSVRDDGGATRHRQSFFDWLAENWQIGQGFGDPAQADAPRFALGWVGWLGYELKREAGSPDPIEDPAEPTESASRSGDLPSEEASLFRATHAVVIHHHRGQLELQCLEADTMGDWEERVTGSLAGLPRRPAAPDGSDGSDGSEDPDAGGAASEQRDVLREAAVRDSRSAYLAAIAQAKREITAGNSYEICLTTAITGTLTPGSARGVEVFSALRARNRAPFTAFLSIGETEILSTSPERFLSISSTGRVRSEPIKGTRPRGSTEAQDQALVKDLRTHPKDRAENVMIADLVRNDLSIHAVPGSLRTERLCAVETYPTVHQLVSTISAQIPKHTSRARVVADAFPPGSMTGAPKISTMEILQRLETGARGPYSGVAGYFSLNGAADLAVLIRTVVLSGSPEARRFHLGLGGAITADSEPAEEWEEVRTKSRGVLQALGAPFPEPAAAHREG</sequence>
<dbReference type="SUPFAM" id="SSF56322">
    <property type="entry name" value="ADC synthase"/>
    <property type="match status" value="1"/>
</dbReference>
<dbReference type="AlphaFoldDB" id="A0A7Z0E839"/>
<evidence type="ECO:0000259" key="2">
    <source>
        <dbReference type="Pfam" id="PF00425"/>
    </source>
</evidence>
<comment type="caution">
    <text evidence="4">The sequence shown here is derived from an EMBL/GenBank/DDBJ whole genome shotgun (WGS) entry which is preliminary data.</text>
</comment>
<feature type="domain" description="Anthranilate synthase component I N-terminal" evidence="3">
    <location>
        <begin position="46"/>
        <end position="192"/>
    </location>
</feature>
<dbReference type="Proteomes" id="UP000560069">
    <property type="component" value="Unassembled WGS sequence"/>
</dbReference>
<protein>
    <submittedName>
        <fullName evidence="4">Anthranilate/para-aminobenzoate synthase component I</fullName>
    </submittedName>
</protein>